<protein>
    <recommendedName>
        <fullName evidence="4">HEAT repeat domain-containing protein</fullName>
    </recommendedName>
</protein>
<organism evidence="2 3">
    <name type="scientific">Candidatus Nitrospira nitrosa</name>
    <dbReference type="NCBI Taxonomy" id="1742972"/>
    <lineage>
        <taxon>Bacteria</taxon>
        <taxon>Pseudomonadati</taxon>
        <taxon>Nitrospirota</taxon>
        <taxon>Nitrospiria</taxon>
        <taxon>Nitrospirales</taxon>
        <taxon>Nitrospiraceae</taxon>
        <taxon>Nitrospira</taxon>
    </lineage>
</organism>
<dbReference type="STRING" id="1742972.COMA1_20482"/>
<dbReference type="AlphaFoldDB" id="A0A0S4LH03"/>
<dbReference type="EMBL" id="CZQA01000008">
    <property type="protein sequence ID" value="CUS35848.1"/>
    <property type="molecule type" value="Genomic_DNA"/>
</dbReference>
<proteinExistence type="predicted"/>
<dbReference type="Proteomes" id="UP000199032">
    <property type="component" value="Unassembled WGS sequence"/>
</dbReference>
<dbReference type="InterPro" id="IPR004155">
    <property type="entry name" value="PBS_lyase_HEAT"/>
</dbReference>
<keyword evidence="3" id="KW-1185">Reference proteome</keyword>
<dbReference type="PANTHER" id="PTHR12697">
    <property type="entry name" value="PBS LYASE HEAT-LIKE PROTEIN"/>
    <property type="match status" value="1"/>
</dbReference>
<evidence type="ECO:0000256" key="1">
    <source>
        <dbReference type="SAM" id="MobiDB-lite"/>
    </source>
</evidence>
<evidence type="ECO:0000313" key="3">
    <source>
        <dbReference type="Proteomes" id="UP000199032"/>
    </source>
</evidence>
<name>A0A0S4LH03_9BACT</name>
<reference evidence="2 3" key="1">
    <citation type="submission" date="2015-10" db="EMBL/GenBank/DDBJ databases">
        <authorList>
            <person name="Gilbert D.G."/>
        </authorList>
    </citation>
    <scope>NUCLEOTIDE SEQUENCE [LARGE SCALE GENOMIC DNA]</scope>
    <source>
        <strain evidence="2">COMA1</strain>
    </source>
</reference>
<dbReference type="PANTHER" id="PTHR12697:SF5">
    <property type="entry name" value="DEOXYHYPUSINE HYDROXYLASE"/>
    <property type="match status" value="1"/>
</dbReference>
<dbReference type="SMART" id="SM00185">
    <property type="entry name" value="ARM"/>
    <property type="match status" value="2"/>
</dbReference>
<dbReference type="OrthoDB" id="7936052at2"/>
<dbReference type="InterPro" id="IPR011989">
    <property type="entry name" value="ARM-like"/>
</dbReference>
<evidence type="ECO:0000313" key="2">
    <source>
        <dbReference type="EMBL" id="CUS35848.1"/>
    </source>
</evidence>
<feature type="region of interest" description="Disordered" evidence="1">
    <location>
        <begin position="1"/>
        <end position="37"/>
    </location>
</feature>
<dbReference type="RefSeq" id="WP_090748338.1">
    <property type="nucleotide sequence ID" value="NZ_CZQA01000008.1"/>
</dbReference>
<gene>
    <name evidence="2" type="ORF">COMA1_20482</name>
</gene>
<dbReference type="InterPro" id="IPR016024">
    <property type="entry name" value="ARM-type_fold"/>
</dbReference>
<dbReference type="GO" id="GO:0016491">
    <property type="term" value="F:oxidoreductase activity"/>
    <property type="evidence" value="ECO:0007669"/>
    <property type="project" value="TreeGrafter"/>
</dbReference>
<dbReference type="SMART" id="SM00567">
    <property type="entry name" value="EZ_HEAT"/>
    <property type="match status" value="5"/>
</dbReference>
<accession>A0A0S4LH03</accession>
<sequence length="276" mass="30468">MDSKIDRFPADINPLNQKTGDEPSGEAMAEDVPAGSVTVEPQTAGPGMVALEEEQVKDEIDIQIDLLADPDWVVRREAVITLGEMGDERCVEPLARALRDGDWQVREVAIEAMGQVGPPAVETLLKLLRDWEVRKYAIAALGKIRDERVLDPLMLQLRNDEFKDDAIDALVALGAPSVEKLIPALRDKDENVRKCAVLALGRIKSSEAIDPLIQMLGDKDWFTRLTAAAALESIGDDRGREAIKPLLKDSDMVVKMRVERILAKWKKQSTSEPANA</sequence>
<dbReference type="InterPro" id="IPR000225">
    <property type="entry name" value="Armadillo"/>
</dbReference>
<dbReference type="Pfam" id="PF03130">
    <property type="entry name" value="HEAT_PBS"/>
    <property type="match status" value="1"/>
</dbReference>
<dbReference type="Gene3D" id="1.25.10.10">
    <property type="entry name" value="Leucine-rich Repeat Variant"/>
    <property type="match status" value="2"/>
</dbReference>
<dbReference type="SUPFAM" id="SSF48371">
    <property type="entry name" value="ARM repeat"/>
    <property type="match status" value="1"/>
</dbReference>
<dbReference type="Pfam" id="PF13646">
    <property type="entry name" value="HEAT_2"/>
    <property type="match status" value="2"/>
</dbReference>
<evidence type="ECO:0008006" key="4">
    <source>
        <dbReference type="Google" id="ProtNLM"/>
    </source>
</evidence>